<keyword evidence="1" id="KW-0479">Metal-binding</keyword>
<feature type="domain" description="SWIM-type" evidence="6">
    <location>
        <begin position="97"/>
        <end position="135"/>
    </location>
</feature>
<evidence type="ECO:0000256" key="4">
    <source>
        <dbReference type="PROSITE-ProRule" id="PRU00325"/>
    </source>
</evidence>
<dbReference type="GO" id="GO:0008270">
    <property type="term" value="F:zinc ion binding"/>
    <property type="evidence" value="ECO:0007669"/>
    <property type="project" value="UniProtKB-KW"/>
</dbReference>
<feature type="region of interest" description="Disordered" evidence="5">
    <location>
        <begin position="272"/>
        <end position="292"/>
    </location>
</feature>
<evidence type="ECO:0000313" key="7">
    <source>
        <dbReference type="EMBL" id="KUF73276.1"/>
    </source>
</evidence>
<evidence type="ECO:0000256" key="5">
    <source>
        <dbReference type="SAM" id="MobiDB-lite"/>
    </source>
</evidence>
<name>A0A0W8BN30_PHYNI</name>
<keyword evidence="3" id="KW-0862">Zinc</keyword>
<dbReference type="InterPro" id="IPR006564">
    <property type="entry name" value="Znf_PMZ"/>
</dbReference>
<evidence type="ECO:0000313" key="8">
    <source>
        <dbReference type="Proteomes" id="UP000052943"/>
    </source>
</evidence>
<dbReference type="SMART" id="SM00575">
    <property type="entry name" value="ZnF_PMZ"/>
    <property type="match status" value="1"/>
</dbReference>
<dbReference type="EMBL" id="LNFO01006032">
    <property type="protein sequence ID" value="KUF73276.1"/>
    <property type="molecule type" value="Genomic_DNA"/>
</dbReference>
<comment type="caution">
    <text evidence="7">The sequence shown here is derived from an EMBL/GenBank/DDBJ whole genome shotgun (WGS) entry which is preliminary data.</text>
</comment>
<evidence type="ECO:0000256" key="2">
    <source>
        <dbReference type="ARBA" id="ARBA00022771"/>
    </source>
</evidence>
<evidence type="ECO:0000256" key="3">
    <source>
        <dbReference type="ARBA" id="ARBA00022833"/>
    </source>
</evidence>
<dbReference type="PROSITE" id="PS50966">
    <property type="entry name" value="ZF_SWIM"/>
    <property type="match status" value="1"/>
</dbReference>
<reference evidence="7 8" key="1">
    <citation type="submission" date="2015-11" db="EMBL/GenBank/DDBJ databases">
        <title>Genomes and virulence difference between two physiological races of Phytophthora nicotianae.</title>
        <authorList>
            <person name="Liu H."/>
            <person name="Ma X."/>
            <person name="Yu H."/>
            <person name="Fang D."/>
            <person name="Li Y."/>
            <person name="Wang X."/>
            <person name="Wang W."/>
            <person name="Dong Y."/>
            <person name="Xiao B."/>
        </authorList>
    </citation>
    <scope>NUCLEOTIDE SEQUENCE [LARGE SCALE GENOMIC DNA]</scope>
    <source>
        <strain evidence="8">race 0</strain>
    </source>
</reference>
<keyword evidence="2 4" id="KW-0863">Zinc-finger</keyword>
<dbReference type="AlphaFoldDB" id="A0A0W8BN30"/>
<protein>
    <recommendedName>
        <fullName evidence="6">SWIM-type domain-containing protein</fullName>
    </recommendedName>
</protein>
<gene>
    <name evidence="7" type="ORF">AM587_10014513</name>
</gene>
<sequence>MLLGHKTRIDKTITGLLQHQITIAQRSLLQLVASTIGQHSSTTRVPKTVPRFLRGVATRLSTNILTTLKQEWERFVTLMGDAKCERIASSVSGWKVHCFNETHRCDDVEWTCTCLFYSSHHLPCRHLMYVADKEHEFELLPAMSIGERWSMSCALDVRDDLAAAAATLHPIVLMSKLKSPKIRSPNGSPYDEQSKETGVQKPIKEVVYVRLRRNERAHQVVLSSAEKYSSKAILEPLLDHLSSLASAEFYQELNTWKETIELGLKCEKARPVNSDQDITDGETESDSSRTFDLTDTMETVKLMQKFENEFVRNGDRTQ</sequence>
<proteinExistence type="predicted"/>
<evidence type="ECO:0000259" key="6">
    <source>
        <dbReference type="PROSITE" id="PS50966"/>
    </source>
</evidence>
<organism evidence="7 8">
    <name type="scientific">Phytophthora nicotianae</name>
    <name type="common">Potato buckeye rot agent</name>
    <name type="synonym">Phytophthora parasitica</name>
    <dbReference type="NCBI Taxonomy" id="4792"/>
    <lineage>
        <taxon>Eukaryota</taxon>
        <taxon>Sar</taxon>
        <taxon>Stramenopiles</taxon>
        <taxon>Oomycota</taxon>
        <taxon>Peronosporomycetes</taxon>
        <taxon>Peronosporales</taxon>
        <taxon>Peronosporaceae</taxon>
        <taxon>Phytophthora</taxon>
    </lineage>
</organism>
<dbReference type="Proteomes" id="UP000052943">
    <property type="component" value="Unassembled WGS sequence"/>
</dbReference>
<dbReference type="InterPro" id="IPR007527">
    <property type="entry name" value="Znf_SWIM"/>
</dbReference>
<evidence type="ECO:0000256" key="1">
    <source>
        <dbReference type="ARBA" id="ARBA00022723"/>
    </source>
</evidence>
<accession>A0A0W8BN30</accession>